<feature type="compositionally biased region" description="Polar residues" evidence="1">
    <location>
        <begin position="194"/>
        <end position="208"/>
    </location>
</feature>
<name>A0AAD9UW86_ACRCE</name>
<sequence>MAYDHLDQQFQDIEEVLGKEMEQQAIQVAILDLKDVYDKFQRKGSSSEQRIANGRVTGVAWTTIHQVEKIEAFVQRTPEAANKVGERLYVGPMELKVTYETCELHRVNFSVDLDSLYKTPSGDIVYALDKVEVDERNVWQLVINVTLTGGFTASFKSKGFRIRTKPRAARHDCQKNGNDDLSSNANKRKRKDSGLSSPSRKDSVSSQASFEVPSPYSVLTDYLEAQRARIENLTVVNLMQTRRGDIAYHLNLTEATRRRPDLEEGDVIAFLANSKTGKTEIEKLSHENTQNAMMAGVISRSAYLNANTPSNDFAKGTTDTVCVIGLVKVKVLGTVQNGERVYVSLNKPGVAVPETQIPLRPMADRTPTLLGQAMESKDSHSQDEVHLIQCFVSVVLGIQSGQIANAINNLQEKMQGTFEDVMIEERSRWLSGLRWKVLLFIVIAVLLSVVLYMFLAPGTWFQKLRCEKGRIKGHSAYFEFVSWDRQYPKVYGIEFTWQNLIDKLDLQECKRYNASGMHYYLNLARCEYFEKIVLDHKPQIRGPEIFAVDANCSKVFYVECEIQKWTQYTSARNIRCYP</sequence>
<dbReference type="AlphaFoldDB" id="A0AAD9UW86"/>
<protein>
    <submittedName>
        <fullName evidence="3">Uncharacterized protein</fullName>
    </submittedName>
</protein>
<evidence type="ECO:0000256" key="1">
    <source>
        <dbReference type="SAM" id="MobiDB-lite"/>
    </source>
</evidence>
<evidence type="ECO:0000313" key="3">
    <source>
        <dbReference type="EMBL" id="KAK2551900.1"/>
    </source>
</evidence>
<feature type="region of interest" description="Disordered" evidence="1">
    <location>
        <begin position="166"/>
        <end position="208"/>
    </location>
</feature>
<dbReference type="Proteomes" id="UP001249851">
    <property type="component" value="Unassembled WGS sequence"/>
</dbReference>
<evidence type="ECO:0000256" key="2">
    <source>
        <dbReference type="SAM" id="Phobius"/>
    </source>
</evidence>
<accession>A0AAD9UW86</accession>
<keyword evidence="2" id="KW-0472">Membrane</keyword>
<keyword evidence="2" id="KW-0812">Transmembrane</keyword>
<gene>
    <name evidence="3" type="ORF">P5673_027147</name>
</gene>
<keyword evidence="2" id="KW-1133">Transmembrane helix</keyword>
<reference evidence="3" key="1">
    <citation type="journal article" date="2023" name="G3 (Bethesda)">
        <title>Whole genome assembly and annotation of the endangered Caribbean coral Acropora cervicornis.</title>
        <authorList>
            <person name="Selwyn J.D."/>
            <person name="Vollmer S.V."/>
        </authorList>
    </citation>
    <scope>NUCLEOTIDE SEQUENCE</scope>
    <source>
        <strain evidence="3">K2</strain>
    </source>
</reference>
<feature type="transmembrane region" description="Helical" evidence="2">
    <location>
        <begin position="435"/>
        <end position="455"/>
    </location>
</feature>
<proteinExistence type="predicted"/>
<evidence type="ECO:0000313" key="4">
    <source>
        <dbReference type="Proteomes" id="UP001249851"/>
    </source>
</evidence>
<feature type="compositionally biased region" description="Basic and acidic residues" evidence="1">
    <location>
        <begin position="169"/>
        <end position="178"/>
    </location>
</feature>
<keyword evidence="4" id="KW-1185">Reference proteome</keyword>
<dbReference type="EMBL" id="JARQWQ010000092">
    <property type="protein sequence ID" value="KAK2551900.1"/>
    <property type="molecule type" value="Genomic_DNA"/>
</dbReference>
<comment type="caution">
    <text evidence="3">The sequence shown here is derived from an EMBL/GenBank/DDBJ whole genome shotgun (WGS) entry which is preliminary data.</text>
</comment>
<reference evidence="3" key="2">
    <citation type="journal article" date="2023" name="Science">
        <title>Genomic signatures of disease resistance in endangered staghorn corals.</title>
        <authorList>
            <person name="Vollmer S.V."/>
            <person name="Selwyn J.D."/>
            <person name="Despard B.A."/>
            <person name="Roesel C.L."/>
        </authorList>
    </citation>
    <scope>NUCLEOTIDE SEQUENCE</scope>
    <source>
        <strain evidence="3">K2</strain>
    </source>
</reference>
<organism evidence="3 4">
    <name type="scientific">Acropora cervicornis</name>
    <name type="common">Staghorn coral</name>
    <dbReference type="NCBI Taxonomy" id="6130"/>
    <lineage>
        <taxon>Eukaryota</taxon>
        <taxon>Metazoa</taxon>
        <taxon>Cnidaria</taxon>
        <taxon>Anthozoa</taxon>
        <taxon>Hexacorallia</taxon>
        <taxon>Scleractinia</taxon>
        <taxon>Astrocoeniina</taxon>
        <taxon>Acroporidae</taxon>
        <taxon>Acropora</taxon>
    </lineage>
</organism>